<keyword evidence="9" id="KW-0576">Peroxisome</keyword>
<organism evidence="16 17">
    <name type="scientific">Penaeus vannamei</name>
    <name type="common">Whiteleg shrimp</name>
    <name type="synonym">Litopenaeus vannamei</name>
    <dbReference type="NCBI Taxonomy" id="6689"/>
    <lineage>
        <taxon>Eukaryota</taxon>
        <taxon>Metazoa</taxon>
        <taxon>Ecdysozoa</taxon>
        <taxon>Arthropoda</taxon>
        <taxon>Crustacea</taxon>
        <taxon>Multicrustacea</taxon>
        <taxon>Malacostraca</taxon>
        <taxon>Eumalacostraca</taxon>
        <taxon>Eucarida</taxon>
        <taxon>Decapoda</taxon>
        <taxon>Dendrobranchiata</taxon>
        <taxon>Penaeoidea</taxon>
        <taxon>Penaeidae</taxon>
        <taxon>Penaeus</taxon>
    </lineage>
</organism>
<reference evidence="16 17" key="1">
    <citation type="submission" date="2018-04" db="EMBL/GenBank/DDBJ databases">
        <authorList>
            <person name="Zhang X."/>
            <person name="Yuan J."/>
            <person name="Li F."/>
            <person name="Xiang J."/>
        </authorList>
    </citation>
    <scope>NUCLEOTIDE SEQUENCE [LARGE SCALE GENOMIC DNA]</scope>
    <source>
        <tissue evidence="16">Muscle</tissue>
    </source>
</reference>
<evidence type="ECO:0000256" key="3">
    <source>
        <dbReference type="ARBA" id="ARBA00022448"/>
    </source>
</evidence>
<evidence type="ECO:0000256" key="5">
    <source>
        <dbReference type="ARBA" id="ARBA00022927"/>
    </source>
</evidence>
<feature type="region of interest" description="Disordered" evidence="14">
    <location>
        <begin position="350"/>
        <end position="396"/>
    </location>
</feature>
<evidence type="ECO:0000256" key="9">
    <source>
        <dbReference type="ARBA" id="ARBA00023140"/>
    </source>
</evidence>
<reference evidence="16 17" key="2">
    <citation type="submission" date="2019-01" db="EMBL/GenBank/DDBJ databases">
        <title>The decoding of complex shrimp genome reveals the adaptation for benthos swimmer, frequently molting mechanism and breeding impact on genome.</title>
        <authorList>
            <person name="Sun Y."/>
            <person name="Gao Y."/>
            <person name="Yu Y."/>
        </authorList>
    </citation>
    <scope>NUCLEOTIDE SEQUENCE [LARGE SCALE GENOMIC DNA]</scope>
    <source>
        <tissue evidence="16">Muscle</tissue>
    </source>
</reference>
<evidence type="ECO:0000256" key="11">
    <source>
        <dbReference type="ARBA" id="ARBA00034535"/>
    </source>
</evidence>
<keyword evidence="3" id="KW-0813">Transport</keyword>
<dbReference type="SMART" id="SM00326">
    <property type="entry name" value="SH3"/>
    <property type="match status" value="1"/>
</dbReference>
<name>A0A423T922_PENVA</name>
<proteinExistence type="inferred from homology"/>
<comment type="caution">
    <text evidence="16">The sequence shown here is derived from an EMBL/GenBank/DDBJ whole genome shotgun (WGS) entry which is preliminary data.</text>
</comment>
<evidence type="ECO:0000256" key="1">
    <source>
        <dbReference type="ARBA" id="ARBA00006033"/>
    </source>
</evidence>
<evidence type="ECO:0000256" key="14">
    <source>
        <dbReference type="SAM" id="MobiDB-lite"/>
    </source>
</evidence>
<dbReference type="InterPro" id="IPR007223">
    <property type="entry name" value="Peroxin-13_N"/>
</dbReference>
<feature type="region of interest" description="Disordered" evidence="14">
    <location>
        <begin position="1"/>
        <end position="66"/>
    </location>
</feature>
<dbReference type="InterPro" id="IPR001452">
    <property type="entry name" value="SH3_domain"/>
</dbReference>
<dbReference type="CDD" id="cd11864">
    <property type="entry name" value="SH3_PEX13_eumet"/>
    <property type="match status" value="1"/>
</dbReference>
<feature type="region of interest" description="Disordered" evidence="14">
    <location>
        <begin position="412"/>
        <end position="462"/>
    </location>
</feature>
<protein>
    <recommendedName>
        <fullName evidence="11">Peroxisomal membrane protein PEX13</fullName>
    </recommendedName>
    <alternativeName>
        <fullName evidence="10">Peroxin-13</fullName>
    </alternativeName>
</protein>
<sequence>MAAPLKPWERNIPVNQRQPSFNPDQTNSFVTTPPHMAQSGGGGGVSVNNLSSNYQPPLPPRPTNYGTSTPTYRGYNSFGSYGGFGGSPYYGGGMGTFGGYGGYGGYNRFGMGGEMGPDENGFIQAAEESSRQAFQSIESIVHAFGSVSMMLESTYHAVHSSFRAVLGVAEHFSRMKSHFAQIFSALAVVRTLRWLYRKLLYIIGLRSQDPNLEAIWHAAGSMPQSPAGPLTEADLKASRSSWPIVMFLAVVFGGPYLIWRLLSSLAPTVKSKTKAWVTGEGEHYAAVGVYNFQAGNQKELTFSAGQYLFLAPKNQQPNVRGWLLASNKKNTGLVPANYIKILGLRQGSPPVSNSVSKQQDGQGSGITSNMGNRSITSGISGVPHSALPAQSEAQNSSDDYHVMDVGKFQKLSMSQPTQQTAAVHELSTPTPTQPLVSQENEKRSSKHLKGFQVQTDNHSGQC</sequence>
<evidence type="ECO:0000313" key="17">
    <source>
        <dbReference type="Proteomes" id="UP000283509"/>
    </source>
</evidence>
<dbReference type="Pfam" id="PF04088">
    <property type="entry name" value="Peroxin-13_N"/>
    <property type="match status" value="1"/>
</dbReference>
<feature type="domain" description="SH3" evidence="15">
    <location>
        <begin position="281"/>
        <end position="344"/>
    </location>
</feature>
<keyword evidence="17" id="KW-1185">Reference proteome</keyword>
<keyword evidence="8" id="KW-0472">Membrane</keyword>
<feature type="compositionally biased region" description="Polar residues" evidence="14">
    <location>
        <begin position="13"/>
        <end position="31"/>
    </location>
</feature>
<dbReference type="EMBL" id="QCYY01002088">
    <property type="protein sequence ID" value="ROT72936.1"/>
    <property type="molecule type" value="Genomic_DNA"/>
</dbReference>
<evidence type="ECO:0000256" key="6">
    <source>
        <dbReference type="ARBA" id="ARBA00022989"/>
    </source>
</evidence>
<dbReference type="GO" id="GO:0016560">
    <property type="term" value="P:protein import into peroxisome matrix, docking"/>
    <property type="evidence" value="ECO:0007669"/>
    <property type="project" value="InterPro"/>
</dbReference>
<dbReference type="PANTHER" id="PTHR19332:SF1">
    <property type="entry name" value="PEROXISOMAL MEMBRANE PROTEIN PEX13"/>
    <property type="match status" value="1"/>
</dbReference>
<evidence type="ECO:0000256" key="2">
    <source>
        <dbReference type="ARBA" id="ARBA00022443"/>
    </source>
</evidence>
<evidence type="ECO:0000256" key="10">
    <source>
        <dbReference type="ARBA" id="ARBA00029693"/>
    </source>
</evidence>
<keyword evidence="4" id="KW-0812">Transmembrane</keyword>
<dbReference type="PANTHER" id="PTHR19332">
    <property type="entry name" value="PEROXISOMAL MEMBRANE PROTEIN PEX13"/>
    <property type="match status" value="1"/>
</dbReference>
<keyword evidence="2 13" id="KW-0728">SH3 domain</keyword>
<dbReference type="GO" id="GO:1990429">
    <property type="term" value="C:peroxisomal importomer complex"/>
    <property type="evidence" value="ECO:0007669"/>
    <property type="project" value="TreeGrafter"/>
</dbReference>
<evidence type="ECO:0000256" key="13">
    <source>
        <dbReference type="PROSITE-ProRule" id="PRU00192"/>
    </source>
</evidence>
<dbReference type="Gene3D" id="2.30.30.40">
    <property type="entry name" value="SH3 Domains"/>
    <property type="match status" value="1"/>
</dbReference>
<dbReference type="InterPro" id="IPR036028">
    <property type="entry name" value="SH3-like_dom_sf"/>
</dbReference>
<accession>A0A423T922</accession>
<dbReference type="SUPFAM" id="SSF50044">
    <property type="entry name" value="SH3-domain"/>
    <property type="match status" value="1"/>
</dbReference>
<keyword evidence="5" id="KW-0653">Protein transport</keyword>
<dbReference type="GO" id="GO:0005778">
    <property type="term" value="C:peroxisomal membrane"/>
    <property type="evidence" value="ECO:0007669"/>
    <property type="project" value="UniProtKB-SubCell"/>
</dbReference>
<evidence type="ECO:0000259" key="15">
    <source>
        <dbReference type="PROSITE" id="PS50002"/>
    </source>
</evidence>
<feature type="compositionally biased region" description="Polar residues" evidence="14">
    <location>
        <begin position="452"/>
        <end position="462"/>
    </location>
</feature>
<dbReference type="Proteomes" id="UP000283509">
    <property type="component" value="Unassembled WGS sequence"/>
</dbReference>
<feature type="compositionally biased region" description="Polar residues" evidence="14">
    <location>
        <begin position="412"/>
        <end position="438"/>
    </location>
</feature>
<evidence type="ECO:0000313" key="16">
    <source>
        <dbReference type="EMBL" id="ROT72936.1"/>
    </source>
</evidence>
<evidence type="ECO:0000256" key="7">
    <source>
        <dbReference type="ARBA" id="ARBA00023010"/>
    </source>
</evidence>
<keyword evidence="7" id="KW-0811">Translocation</keyword>
<dbReference type="Pfam" id="PF14604">
    <property type="entry name" value="SH3_9"/>
    <property type="match status" value="1"/>
</dbReference>
<evidence type="ECO:0000256" key="4">
    <source>
        <dbReference type="ARBA" id="ARBA00022692"/>
    </source>
</evidence>
<dbReference type="AlphaFoldDB" id="A0A423T922"/>
<dbReference type="InterPro" id="IPR035463">
    <property type="entry name" value="Pex13"/>
</dbReference>
<evidence type="ECO:0000256" key="8">
    <source>
        <dbReference type="ARBA" id="ARBA00023136"/>
    </source>
</evidence>
<dbReference type="OrthoDB" id="10037838at2759"/>
<feature type="compositionally biased region" description="Polar residues" evidence="14">
    <location>
        <begin position="350"/>
        <end position="379"/>
    </location>
</feature>
<dbReference type="STRING" id="6689.A0A423T922"/>
<dbReference type="PROSITE" id="PS50002">
    <property type="entry name" value="SH3"/>
    <property type="match status" value="1"/>
</dbReference>
<gene>
    <name evidence="16" type="ORF">C7M84_008662</name>
</gene>
<comment type="similarity">
    <text evidence="1">Belongs to the peroxin-13 family.</text>
</comment>
<evidence type="ECO:0000256" key="12">
    <source>
        <dbReference type="ARBA" id="ARBA00046271"/>
    </source>
</evidence>
<keyword evidence="6" id="KW-1133">Transmembrane helix</keyword>
<comment type="subcellular location">
    <subcellularLocation>
        <location evidence="12">Peroxisome membrane</location>
    </subcellularLocation>
</comment>